<evidence type="ECO:0000313" key="2">
    <source>
        <dbReference type="Proteomes" id="UP001272137"/>
    </source>
</evidence>
<gene>
    <name evidence="1" type="ORF">C7S16_1588</name>
</gene>
<dbReference type="EMBL" id="QXCT01000002">
    <property type="protein sequence ID" value="MDW9254302.1"/>
    <property type="molecule type" value="Genomic_DNA"/>
</dbReference>
<reference evidence="1" key="1">
    <citation type="submission" date="2018-08" db="EMBL/GenBank/DDBJ databases">
        <title>Identification of Burkholderia cepacia strains that express a Burkholderia pseudomallei-like capsular polysaccharide.</title>
        <authorList>
            <person name="Burtnick M.N."/>
            <person name="Vongsouvath M."/>
            <person name="Newton P."/>
            <person name="Wuthiekanun V."/>
            <person name="Limmathurotsakul D."/>
            <person name="Brett P.J."/>
            <person name="Chantratita N."/>
            <person name="Dance D.A."/>
        </authorList>
    </citation>
    <scope>NUCLEOTIDE SEQUENCE</scope>
    <source>
        <strain evidence="1">SBXCC001</strain>
    </source>
</reference>
<sequence>MVPLARAAARRVLDAAGAPARRRLKSIRDDATRRGAVDITHIARASSLACRCRRIRDGRRACGPMRVALTALAALTARAARTAGHRRNSPRIGARRRVAGAIGEYAPARQDGARRGERRAARNAAAWQGARGTGCRRKLRRCNARAFRRRAAARMDSVVKKSARRGTEHQNVRRCMNGSGYLDDLDDSDDMRERVAVAQCSLHVMPPAGCPRLPCLGAASDSSLSEAASASARSARIVPLRR</sequence>
<dbReference type="Proteomes" id="UP001272137">
    <property type="component" value="Unassembled WGS sequence"/>
</dbReference>
<dbReference type="RefSeq" id="WP_318826192.1">
    <property type="nucleotide sequence ID" value="NZ_QXCT01000002.1"/>
</dbReference>
<evidence type="ECO:0000313" key="1">
    <source>
        <dbReference type="EMBL" id="MDW9254302.1"/>
    </source>
</evidence>
<accession>A0AAW9CV57</accession>
<name>A0AAW9CV57_BURTH</name>
<organism evidence="1 2">
    <name type="scientific">Burkholderia thailandensis</name>
    <dbReference type="NCBI Taxonomy" id="57975"/>
    <lineage>
        <taxon>Bacteria</taxon>
        <taxon>Pseudomonadati</taxon>
        <taxon>Pseudomonadota</taxon>
        <taxon>Betaproteobacteria</taxon>
        <taxon>Burkholderiales</taxon>
        <taxon>Burkholderiaceae</taxon>
        <taxon>Burkholderia</taxon>
        <taxon>pseudomallei group</taxon>
    </lineage>
</organism>
<protein>
    <submittedName>
        <fullName evidence="1">Uncharacterized protein</fullName>
    </submittedName>
</protein>
<comment type="caution">
    <text evidence="1">The sequence shown here is derived from an EMBL/GenBank/DDBJ whole genome shotgun (WGS) entry which is preliminary data.</text>
</comment>
<proteinExistence type="predicted"/>
<dbReference type="AlphaFoldDB" id="A0AAW9CV57"/>